<reference evidence="2" key="2">
    <citation type="submission" date="2021-09" db="EMBL/GenBank/DDBJ databases">
        <authorList>
            <person name="Gilroy R."/>
        </authorList>
    </citation>
    <scope>NUCLEOTIDE SEQUENCE</scope>
    <source>
        <strain evidence="2">CHK135-1449</strain>
    </source>
</reference>
<evidence type="ECO:0000256" key="1">
    <source>
        <dbReference type="SAM" id="SignalP"/>
    </source>
</evidence>
<reference evidence="2" key="1">
    <citation type="journal article" date="2021" name="PeerJ">
        <title>Extensive microbial diversity within the chicken gut microbiome revealed by metagenomics and culture.</title>
        <authorList>
            <person name="Gilroy R."/>
            <person name="Ravi A."/>
            <person name="Getino M."/>
            <person name="Pursley I."/>
            <person name="Horton D.L."/>
            <person name="Alikhan N.F."/>
            <person name="Baker D."/>
            <person name="Gharbi K."/>
            <person name="Hall N."/>
            <person name="Watson M."/>
            <person name="Adriaenssens E.M."/>
            <person name="Foster-Nyarko E."/>
            <person name="Jarju S."/>
            <person name="Secka A."/>
            <person name="Antonio M."/>
            <person name="Oren A."/>
            <person name="Chaudhuri R.R."/>
            <person name="La Ragione R."/>
            <person name="Hildebrand F."/>
            <person name="Pallen M.J."/>
        </authorList>
    </citation>
    <scope>NUCLEOTIDE SEQUENCE</scope>
    <source>
        <strain evidence="2">CHK135-1449</strain>
    </source>
</reference>
<accession>A0A9D2ZYW2</accession>
<sequence>MKKILLAVLLLGCGVNGFAASAVEYVEAVEQINTDYQKESRQFLKALNPQQQGFTASQQQQFCAIVQRYVDRLYQAADQNRAYLDRQFQNVGKQEVILQVKSSKEMQLLKRHHVNCNLQ</sequence>
<dbReference type="EMBL" id="DYWX01000043">
    <property type="protein sequence ID" value="HJF27347.1"/>
    <property type="molecule type" value="Genomic_DNA"/>
</dbReference>
<comment type="caution">
    <text evidence="2">The sequence shown here is derived from an EMBL/GenBank/DDBJ whole genome shotgun (WGS) entry which is preliminary data.</text>
</comment>
<dbReference type="Proteomes" id="UP000787156">
    <property type="component" value="Unassembled WGS sequence"/>
</dbReference>
<feature type="chain" id="PRO_5039633036" evidence="1">
    <location>
        <begin position="20"/>
        <end position="119"/>
    </location>
</feature>
<keyword evidence="1" id="KW-0732">Signal</keyword>
<gene>
    <name evidence="2" type="ORF">K8V79_03735</name>
</gene>
<proteinExistence type="predicted"/>
<feature type="signal peptide" evidence="1">
    <location>
        <begin position="1"/>
        <end position="19"/>
    </location>
</feature>
<evidence type="ECO:0000313" key="3">
    <source>
        <dbReference type="Proteomes" id="UP000787156"/>
    </source>
</evidence>
<dbReference type="AlphaFoldDB" id="A0A9D2ZYW2"/>
<organism evidence="2 3">
    <name type="scientific">Acinetobacter lwoffii</name>
    <dbReference type="NCBI Taxonomy" id="28090"/>
    <lineage>
        <taxon>Bacteria</taxon>
        <taxon>Pseudomonadati</taxon>
        <taxon>Pseudomonadota</taxon>
        <taxon>Gammaproteobacteria</taxon>
        <taxon>Moraxellales</taxon>
        <taxon>Moraxellaceae</taxon>
        <taxon>Acinetobacter</taxon>
    </lineage>
</organism>
<name>A0A9D2ZYW2_ACILW</name>
<protein>
    <submittedName>
        <fullName evidence="2">Uncharacterized protein</fullName>
    </submittedName>
</protein>
<evidence type="ECO:0000313" key="2">
    <source>
        <dbReference type="EMBL" id="HJF27347.1"/>
    </source>
</evidence>